<dbReference type="SUPFAM" id="SSF50249">
    <property type="entry name" value="Nucleic acid-binding proteins"/>
    <property type="match status" value="1"/>
</dbReference>
<dbReference type="InterPro" id="IPR041562">
    <property type="entry name" value="MCM_lid"/>
</dbReference>
<evidence type="ECO:0000256" key="8">
    <source>
        <dbReference type="ARBA" id="ARBA00022840"/>
    </source>
</evidence>
<dbReference type="GO" id="GO:0005524">
    <property type="term" value="F:ATP binding"/>
    <property type="evidence" value="ECO:0007669"/>
    <property type="project" value="UniProtKB-KW"/>
</dbReference>
<dbReference type="PRINTS" id="PR01658">
    <property type="entry name" value="MCMPROTEIN2"/>
</dbReference>
<dbReference type="SUPFAM" id="SSF52540">
    <property type="entry name" value="P-loop containing nucleoside triphosphate hydrolases"/>
    <property type="match status" value="1"/>
</dbReference>
<dbReference type="GO" id="GO:1902975">
    <property type="term" value="P:mitotic DNA replication initiation"/>
    <property type="evidence" value="ECO:0007669"/>
    <property type="project" value="TreeGrafter"/>
</dbReference>
<dbReference type="PANTHER" id="PTHR11630">
    <property type="entry name" value="DNA REPLICATION LICENSING FACTOR MCM FAMILY MEMBER"/>
    <property type="match status" value="1"/>
</dbReference>
<dbReference type="Pfam" id="PF14551">
    <property type="entry name" value="MCM_N"/>
    <property type="match status" value="1"/>
</dbReference>
<dbReference type="GO" id="GO:0000727">
    <property type="term" value="P:double-strand break repair via break-induced replication"/>
    <property type="evidence" value="ECO:0007669"/>
    <property type="project" value="TreeGrafter"/>
</dbReference>
<evidence type="ECO:0000256" key="2">
    <source>
        <dbReference type="ARBA" id="ARBA00012551"/>
    </source>
</evidence>
<dbReference type="PRINTS" id="PR01657">
    <property type="entry name" value="MCMFAMILY"/>
</dbReference>
<reference evidence="14 15" key="1">
    <citation type="journal article" date="2019" name="Sci. Rep.">
        <title>Nanopore sequencing improves the draft genome of the human pathogenic amoeba Naegleria fowleri.</title>
        <authorList>
            <person name="Liechti N."/>
            <person name="Schurch N."/>
            <person name="Bruggmann R."/>
            <person name="Wittwer M."/>
        </authorList>
    </citation>
    <scope>NUCLEOTIDE SEQUENCE [LARGE SCALE GENOMIC DNA]</scope>
    <source>
        <strain evidence="14 15">ATCC 30894</strain>
    </source>
</reference>
<dbReference type="PROSITE" id="PS50051">
    <property type="entry name" value="MCM_2"/>
    <property type="match status" value="1"/>
</dbReference>
<protein>
    <recommendedName>
        <fullName evidence="3">DNA replication licensing factor MCM2</fullName>
        <ecNumber evidence="2">3.6.4.12</ecNumber>
    </recommendedName>
</protein>
<comment type="similarity">
    <text evidence="1">Belongs to the MCM family.</text>
</comment>
<dbReference type="VEuPathDB" id="AmoebaDB:FDP41_010474"/>
<dbReference type="AlphaFoldDB" id="A0A6A5CDN1"/>
<keyword evidence="11" id="KW-0175">Coiled coil</keyword>
<dbReference type="InterPro" id="IPR027925">
    <property type="entry name" value="MCM_N"/>
</dbReference>
<feature type="compositionally biased region" description="Acidic residues" evidence="12">
    <location>
        <begin position="17"/>
        <end position="36"/>
    </location>
</feature>
<dbReference type="Gene3D" id="2.20.28.10">
    <property type="match status" value="1"/>
</dbReference>
<feature type="region of interest" description="Disordered" evidence="12">
    <location>
        <begin position="121"/>
        <end position="141"/>
    </location>
</feature>
<dbReference type="GO" id="GO:0005634">
    <property type="term" value="C:nucleus"/>
    <property type="evidence" value="ECO:0007669"/>
    <property type="project" value="InterPro"/>
</dbReference>
<dbReference type="Gene3D" id="3.40.50.300">
    <property type="entry name" value="P-loop containing nucleotide triphosphate hydrolases"/>
    <property type="match status" value="1"/>
</dbReference>
<dbReference type="InterPro" id="IPR008045">
    <property type="entry name" value="MCM2"/>
</dbReference>
<feature type="domain" description="MCM C-terminal AAA(+) ATPase" evidence="13">
    <location>
        <begin position="441"/>
        <end position="646"/>
    </location>
</feature>
<evidence type="ECO:0000313" key="14">
    <source>
        <dbReference type="EMBL" id="KAF0983409.1"/>
    </source>
</evidence>
<dbReference type="GO" id="GO:0017116">
    <property type="term" value="F:single-stranded DNA helicase activity"/>
    <property type="evidence" value="ECO:0007669"/>
    <property type="project" value="TreeGrafter"/>
</dbReference>
<evidence type="ECO:0000256" key="5">
    <source>
        <dbReference type="ARBA" id="ARBA00022741"/>
    </source>
</evidence>
<evidence type="ECO:0000256" key="9">
    <source>
        <dbReference type="ARBA" id="ARBA00023125"/>
    </source>
</evidence>
<dbReference type="InterPro" id="IPR001208">
    <property type="entry name" value="MCM_dom"/>
</dbReference>
<dbReference type="VEuPathDB" id="AmoebaDB:NfTy_012400"/>
<comment type="caution">
    <text evidence="14">The sequence shown here is derived from an EMBL/GenBank/DDBJ whole genome shotgun (WGS) entry which is preliminary data.</text>
</comment>
<sequence length="885" mass="100957">MSNSNGLDDDNLRNGETQEDFFEEEIPFDDEDENDEGEDLFADDVLEEDYRAGPSEEDFYDEQYIDNEEYQPMSYHERMRAEEQMQRRQVEEETENEVEQAIQQNEKNWSAADHAVFHTLFNDDDNENNDGFNDDDEDENDGRFEDLLNNLREKLTISKTRDRIVKAFKRFFTEQKKDVYMEAIKNVVANNKKSLVVNFSDLSVEPFLLIFLTEEPDAIIEIMEEALRQIVNRYFPNYAGFNLEKDEMIHVRIKNLPAVESIRDLRHSTLNQLIAVRGVVTRRTAMFPQLKLVSYDCVKCGERLNPVTVRSASEVAKPTSCPGCAGKNCFVINEAKTLYSNYQKITIQEPPGTVPAGRIPRSKDVILTNDLIDCARPGEEVIVIGVFKQNYDAFLNVKQGFPVFATIIEANYVEKLFDKRNESITKEDERKLQELARNPYIFEKIVKSIAPSIFGHEDIKRGIALSLFGGVRRVSAEHTTRGDINVLILGDPGTAKSQFLKYIEKTATRAVYTTGKGSSAVGLTAAVKKDAITGEWTLEGGALVLADEGVCMIDEFDKMNDQDRTSIHEAMEQQSISISKAGIVTTLQARCAVIAAANPIKGRYDTSKTFHQNVELSEPILSRFDILFIVRDTVDEKIDENLAQFVVNSHFKSHPKQAAIRKTQEQQAAVRELLDERDGKKDDEAYLYNRDPIPQEMLKKYIIVAKRLRPALALANHEKITQFYSELRTRSEEGSGLTITARHLESIIRMAEASAKMHLRSHVNDSDVNTAISVMLESFISTQKYSVAGSLKRKFKRYLQSPTDDHQLLLHILNEMVKAKVSSMADEEEDEESETEISISIKEFKNEVAKNRIFDISTFLDNEELLVRKGFSIRENKIIWTPPQQ</sequence>
<dbReference type="InterPro" id="IPR033762">
    <property type="entry name" value="MCM_OB"/>
</dbReference>
<feature type="coiled-coil region" evidence="11">
    <location>
        <begin position="76"/>
        <end position="108"/>
    </location>
</feature>
<dbReference type="EC" id="3.6.4.12" evidence="2"/>
<dbReference type="Gene3D" id="3.30.1640.10">
    <property type="entry name" value="mini-chromosome maintenance (MCM) complex, chain A, domain 1"/>
    <property type="match status" value="1"/>
</dbReference>
<dbReference type="Gene3D" id="2.40.50.140">
    <property type="entry name" value="Nucleic acid-binding proteins"/>
    <property type="match status" value="1"/>
</dbReference>
<dbReference type="EMBL" id="VFQX01000006">
    <property type="protein sequence ID" value="KAF0983409.1"/>
    <property type="molecule type" value="Genomic_DNA"/>
</dbReference>
<dbReference type="GeneID" id="68117689"/>
<dbReference type="Pfam" id="PF17855">
    <property type="entry name" value="MCM_lid"/>
    <property type="match status" value="1"/>
</dbReference>
<dbReference type="Pfam" id="PF12619">
    <property type="entry name" value="MCM2_N"/>
    <property type="match status" value="1"/>
</dbReference>
<evidence type="ECO:0000256" key="4">
    <source>
        <dbReference type="ARBA" id="ARBA00022705"/>
    </source>
</evidence>
<name>A0A6A5CDN1_NAEFO</name>
<dbReference type="Pfam" id="PF23669">
    <property type="entry name" value="WHD_MCM2"/>
    <property type="match status" value="1"/>
</dbReference>
<dbReference type="Pfam" id="PF00493">
    <property type="entry name" value="MCM"/>
    <property type="match status" value="1"/>
</dbReference>
<dbReference type="InterPro" id="IPR031327">
    <property type="entry name" value="MCM"/>
</dbReference>
<evidence type="ECO:0000313" key="15">
    <source>
        <dbReference type="Proteomes" id="UP000444721"/>
    </source>
</evidence>
<gene>
    <name evidence="14" type="ORF">FDP41_010474</name>
</gene>
<dbReference type="OMA" id="KFARYTH"/>
<keyword evidence="5" id="KW-0547">Nucleotide-binding</keyword>
<keyword evidence="7" id="KW-0347">Helicase</keyword>
<evidence type="ECO:0000256" key="10">
    <source>
        <dbReference type="ARBA" id="ARBA00023306"/>
    </source>
</evidence>
<evidence type="ECO:0000256" key="11">
    <source>
        <dbReference type="SAM" id="Coils"/>
    </source>
</evidence>
<dbReference type="GO" id="GO:0043138">
    <property type="term" value="F:3'-5' DNA helicase activity"/>
    <property type="evidence" value="ECO:0007669"/>
    <property type="project" value="TreeGrafter"/>
</dbReference>
<keyword evidence="4" id="KW-0235">DNA replication</keyword>
<keyword evidence="10" id="KW-0131">Cell cycle</keyword>
<keyword evidence="6" id="KW-0378">Hydrolase</keyword>
<evidence type="ECO:0000256" key="3">
    <source>
        <dbReference type="ARBA" id="ARBA00018925"/>
    </source>
</evidence>
<feature type="compositionally biased region" description="Acidic residues" evidence="12">
    <location>
        <begin position="122"/>
        <end position="140"/>
    </location>
</feature>
<dbReference type="OrthoDB" id="844at2759"/>
<dbReference type="GO" id="GO:0016787">
    <property type="term" value="F:hydrolase activity"/>
    <property type="evidence" value="ECO:0007669"/>
    <property type="project" value="UniProtKB-KW"/>
</dbReference>
<dbReference type="VEuPathDB" id="AmoebaDB:NF0081330"/>
<evidence type="ECO:0000256" key="6">
    <source>
        <dbReference type="ARBA" id="ARBA00022801"/>
    </source>
</evidence>
<keyword evidence="8" id="KW-0067">ATP-binding</keyword>
<evidence type="ECO:0000259" key="13">
    <source>
        <dbReference type="PROSITE" id="PS50051"/>
    </source>
</evidence>
<evidence type="ECO:0000256" key="7">
    <source>
        <dbReference type="ARBA" id="ARBA00022806"/>
    </source>
</evidence>
<dbReference type="Pfam" id="PF17207">
    <property type="entry name" value="MCM_OB"/>
    <property type="match status" value="1"/>
</dbReference>
<dbReference type="GO" id="GO:0003697">
    <property type="term" value="F:single-stranded DNA binding"/>
    <property type="evidence" value="ECO:0007669"/>
    <property type="project" value="TreeGrafter"/>
</dbReference>
<dbReference type="InterPro" id="IPR012340">
    <property type="entry name" value="NA-bd_OB-fold"/>
</dbReference>
<dbReference type="SMART" id="SM00350">
    <property type="entry name" value="MCM"/>
    <property type="match status" value="1"/>
</dbReference>
<organism evidence="14 15">
    <name type="scientific">Naegleria fowleri</name>
    <name type="common">Brain eating amoeba</name>
    <dbReference type="NCBI Taxonomy" id="5763"/>
    <lineage>
        <taxon>Eukaryota</taxon>
        <taxon>Discoba</taxon>
        <taxon>Heterolobosea</taxon>
        <taxon>Tetramitia</taxon>
        <taxon>Eutetramitia</taxon>
        <taxon>Vahlkampfiidae</taxon>
        <taxon>Naegleria</taxon>
    </lineage>
</organism>
<dbReference type="Proteomes" id="UP000444721">
    <property type="component" value="Unassembled WGS sequence"/>
</dbReference>
<keyword evidence="9" id="KW-0238">DNA-binding</keyword>
<proteinExistence type="inferred from homology"/>
<evidence type="ECO:0000256" key="1">
    <source>
        <dbReference type="ARBA" id="ARBA00008010"/>
    </source>
</evidence>
<dbReference type="InterPro" id="IPR059098">
    <property type="entry name" value="WHD_MCM2"/>
</dbReference>
<dbReference type="GO" id="GO:0042555">
    <property type="term" value="C:MCM complex"/>
    <property type="evidence" value="ECO:0007669"/>
    <property type="project" value="InterPro"/>
</dbReference>
<evidence type="ECO:0000256" key="12">
    <source>
        <dbReference type="SAM" id="MobiDB-lite"/>
    </source>
</evidence>
<dbReference type="PANTHER" id="PTHR11630:SF44">
    <property type="entry name" value="DNA REPLICATION LICENSING FACTOR MCM2"/>
    <property type="match status" value="1"/>
</dbReference>
<accession>A0A6A5CDN1</accession>
<dbReference type="FunFam" id="3.40.50.300:FF:000138">
    <property type="entry name" value="DNA helicase"/>
    <property type="match status" value="1"/>
</dbReference>
<feature type="region of interest" description="Disordered" evidence="12">
    <location>
        <begin position="1"/>
        <end position="36"/>
    </location>
</feature>
<keyword evidence="15" id="KW-1185">Reference proteome</keyword>
<dbReference type="InterPro" id="IPR027417">
    <property type="entry name" value="P-loop_NTPase"/>
</dbReference>
<dbReference type="RefSeq" id="XP_044568122.1">
    <property type="nucleotide sequence ID" value="XM_044700776.1"/>
</dbReference>